<dbReference type="OrthoDB" id="8792814at2"/>
<dbReference type="RefSeq" id="WP_115964069.1">
    <property type="nucleotide sequence ID" value="NZ_CBCRVL010000004.1"/>
</dbReference>
<accession>A0A3D9CGF7</accession>
<dbReference type="Gene3D" id="2.30.320.10">
    <property type="entry name" value="YwqG-like"/>
    <property type="match status" value="1"/>
</dbReference>
<organism evidence="1 2">
    <name type="scientific">Chryseobacterium flavum</name>
    <dbReference type="NCBI Taxonomy" id="415851"/>
    <lineage>
        <taxon>Bacteria</taxon>
        <taxon>Pseudomonadati</taxon>
        <taxon>Bacteroidota</taxon>
        <taxon>Flavobacteriia</taxon>
        <taxon>Flavobacteriales</taxon>
        <taxon>Weeksellaceae</taxon>
        <taxon>Chryseobacterium group</taxon>
        <taxon>Chryseobacterium</taxon>
    </lineage>
</organism>
<name>A0A3D9CGF7_9FLAO</name>
<gene>
    <name evidence="1" type="ORF">DRF59_19470</name>
</gene>
<dbReference type="Proteomes" id="UP000256769">
    <property type="component" value="Unassembled WGS sequence"/>
</dbReference>
<dbReference type="InterPro" id="IPR035948">
    <property type="entry name" value="YwqG-like_sf"/>
</dbReference>
<evidence type="ECO:0000313" key="2">
    <source>
        <dbReference type="Proteomes" id="UP000256769"/>
    </source>
</evidence>
<reference evidence="1 2" key="1">
    <citation type="journal article" date="2007" name="Int. J. Syst. Evol. Microbiol.">
        <title>Chryseobacterium flavum sp. nov., isolated from polluted soil.</title>
        <authorList>
            <person name="Zhou Y."/>
            <person name="Dong J."/>
            <person name="Wang X."/>
            <person name="Huang X."/>
            <person name="Zhang K.Y."/>
            <person name="Zhang Y.Q."/>
            <person name="Guo Y.F."/>
            <person name="Lai R."/>
            <person name="Li W.J."/>
        </authorList>
    </citation>
    <scope>NUCLEOTIDE SEQUENCE [LARGE SCALE GENOMIC DNA]</scope>
    <source>
        <strain evidence="1 2">KCTC 12877</strain>
    </source>
</reference>
<dbReference type="SUPFAM" id="SSF103032">
    <property type="entry name" value="Hypothetical protein YwqG"/>
    <property type="match status" value="1"/>
</dbReference>
<sequence length="240" mass="27625">MELRIQEIKNKIERPATEFITGGFRPQNTLEESWIGRVFAYAEGEEIPLDQDGEQMMPLLQLYLPNQPFVPELLRDTKLITVFISYNFPDTLEKMGGHWLIREYSHTEQIVIKDLKNENSYLKPFPLRSQLVPEDAPLWDGGGLEDLEANIYRQILQLEREGIINSYYDIIKHCYSTKLGGYPSFCQPGIGIGDGFGKGFEYVFQISSDGKANLNVIDSGSLMFAKNRHNGSWSLYYDFY</sequence>
<evidence type="ECO:0000313" key="1">
    <source>
        <dbReference type="EMBL" id="REC64781.1"/>
    </source>
</evidence>
<dbReference type="EMBL" id="QNUE01000025">
    <property type="protein sequence ID" value="REC64781.1"/>
    <property type="molecule type" value="Genomic_DNA"/>
</dbReference>
<keyword evidence="2" id="KW-1185">Reference proteome</keyword>
<proteinExistence type="predicted"/>
<protein>
    <recommendedName>
        <fullName evidence="3">DUF1963 domain-containing protein</fullName>
    </recommendedName>
</protein>
<evidence type="ECO:0008006" key="3">
    <source>
        <dbReference type="Google" id="ProtNLM"/>
    </source>
</evidence>
<dbReference type="AlphaFoldDB" id="A0A3D9CGF7"/>
<comment type="caution">
    <text evidence="1">The sequence shown here is derived from an EMBL/GenBank/DDBJ whole genome shotgun (WGS) entry which is preliminary data.</text>
</comment>